<evidence type="ECO:0000256" key="1">
    <source>
        <dbReference type="SAM" id="MobiDB-lite"/>
    </source>
</evidence>
<dbReference type="EMBL" id="JABANP010000281">
    <property type="protein sequence ID" value="KAF4685029.1"/>
    <property type="molecule type" value="Genomic_DNA"/>
</dbReference>
<protein>
    <submittedName>
        <fullName evidence="2">Uncharacterized protein</fullName>
    </submittedName>
</protein>
<organism evidence="2 3">
    <name type="scientific">Perkinsus olseni</name>
    <name type="common">Perkinsus atlanticus</name>
    <dbReference type="NCBI Taxonomy" id="32597"/>
    <lineage>
        <taxon>Eukaryota</taxon>
        <taxon>Sar</taxon>
        <taxon>Alveolata</taxon>
        <taxon>Perkinsozoa</taxon>
        <taxon>Perkinsea</taxon>
        <taxon>Perkinsida</taxon>
        <taxon>Perkinsidae</taxon>
        <taxon>Perkinsus</taxon>
    </lineage>
</organism>
<accession>A0A7J6NMC3</accession>
<proteinExistence type="predicted"/>
<name>A0A7J6NMC3_PEROL</name>
<sequence length="113" mass="11990">MGCNSSTVSEPVAAPEASEQVVATGSDGGPKVENDVAMASNVTTGKPSVSNDEFPYLYGSMQDKISGEPSQEVTSKSFPYIYPEASGRHFWETLSPRYIRVVVDAAPAAWAVT</sequence>
<comment type="caution">
    <text evidence="2">The sequence shown here is derived from an EMBL/GenBank/DDBJ whole genome shotgun (WGS) entry which is preliminary data.</text>
</comment>
<feature type="region of interest" description="Disordered" evidence="1">
    <location>
        <begin position="1"/>
        <end position="34"/>
    </location>
</feature>
<reference evidence="2 3" key="1">
    <citation type="submission" date="2020-04" db="EMBL/GenBank/DDBJ databases">
        <title>Perkinsus olseni comparative genomics.</title>
        <authorList>
            <person name="Bogema D.R."/>
        </authorList>
    </citation>
    <scope>NUCLEOTIDE SEQUENCE [LARGE SCALE GENOMIC DNA]</scope>
    <source>
        <strain evidence="2">00978-12</strain>
    </source>
</reference>
<gene>
    <name evidence="2" type="ORF">FOZ60_007047</name>
</gene>
<dbReference type="AlphaFoldDB" id="A0A7J6NMC3"/>
<dbReference type="Proteomes" id="UP000541610">
    <property type="component" value="Unassembled WGS sequence"/>
</dbReference>
<evidence type="ECO:0000313" key="3">
    <source>
        <dbReference type="Proteomes" id="UP000541610"/>
    </source>
</evidence>
<evidence type="ECO:0000313" key="2">
    <source>
        <dbReference type="EMBL" id="KAF4685029.1"/>
    </source>
</evidence>